<protein>
    <submittedName>
        <fullName evidence="3">Uncharacterized protein</fullName>
    </submittedName>
</protein>
<accession>A0A832LK16</accession>
<keyword evidence="1" id="KW-1133">Transmembrane helix</keyword>
<feature type="transmembrane region" description="Helical" evidence="1">
    <location>
        <begin position="67"/>
        <end position="90"/>
    </location>
</feature>
<keyword evidence="2" id="KW-0732">Signal</keyword>
<organism evidence="3">
    <name type="scientific">Ignavibacterium album</name>
    <dbReference type="NCBI Taxonomy" id="591197"/>
    <lineage>
        <taxon>Bacteria</taxon>
        <taxon>Pseudomonadati</taxon>
        <taxon>Ignavibacteriota</taxon>
        <taxon>Ignavibacteria</taxon>
        <taxon>Ignavibacteriales</taxon>
        <taxon>Ignavibacteriaceae</taxon>
        <taxon>Ignavibacterium</taxon>
    </lineage>
</organism>
<sequence>MRLILRFIAILLFSFASIFAQNESNQFAQLKIRIKSNDTYAYNHFTVIQQDNISSQHYSFLNLTGQALVGSTLAIVFSIPPISAGFADAWSGKSNDASQTALEILAISSYLFGAAVGVHWIASYENPNLSFWGTFGYSTIGGSVGAVLVSILATNYTTIPTVGVIIVALTHIIGAMIYASFISDWPNESQEISFHKINISHKDLIEQTKIINLELLRIKL</sequence>
<name>A0A832LK16_9BACT</name>
<gene>
    <name evidence="3" type="ORF">ENS56_15120</name>
</gene>
<keyword evidence="1" id="KW-0812">Transmembrane</keyword>
<keyword evidence="1" id="KW-0472">Membrane</keyword>
<proteinExistence type="predicted"/>
<feature type="transmembrane region" description="Helical" evidence="1">
    <location>
        <begin position="102"/>
        <end position="122"/>
    </location>
</feature>
<dbReference type="AlphaFoldDB" id="A0A832LK16"/>
<feature type="signal peptide" evidence="2">
    <location>
        <begin position="1"/>
        <end position="20"/>
    </location>
</feature>
<evidence type="ECO:0000256" key="2">
    <source>
        <dbReference type="SAM" id="SignalP"/>
    </source>
</evidence>
<feature type="transmembrane region" description="Helical" evidence="1">
    <location>
        <begin position="134"/>
        <end position="154"/>
    </location>
</feature>
<comment type="caution">
    <text evidence="3">The sequence shown here is derived from an EMBL/GenBank/DDBJ whole genome shotgun (WGS) entry which is preliminary data.</text>
</comment>
<feature type="chain" id="PRO_5032455996" evidence="2">
    <location>
        <begin position="21"/>
        <end position="220"/>
    </location>
</feature>
<evidence type="ECO:0000313" key="3">
    <source>
        <dbReference type="EMBL" id="HGT49369.1"/>
    </source>
</evidence>
<feature type="transmembrane region" description="Helical" evidence="1">
    <location>
        <begin position="161"/>
        <end position="181"/>
    </location>
</feature>
<dbReference type="EMBL" id="DSVI01000027">
    <property type="protein sequence ID" value="HGT49369.1"/>
    <property type="molecule type" value="Genomic_DNA"/>
</dbReference>
<evidence type="ECO:0000256" key="1">
    <source>
        <dbReference type="SAM" id="Phobius"/>
    </source>
</evidence>
<reference evidence="3" key="1">
    <citation type="journal article" date="2020" name="mSystems">
        <title>Genome- and Community-Level Interaction Insights into Carbon Utilization and Element Cycling Functions of Hydrothermarchaeota in Hydrothermal Sediment.</title>
        <authorList>
            <person name="Zhou Z."/>
            <person name="Liu Y."/>
            <person name="Xu W."/>
            <person name="Pan J."/>
            <person name="Luo Z.H."/>
            <person name="Li M."/>
        </authorList>
    </citation>
    <scope>NUCLEOTIDE SEQUENCE [LARGE SCALE GENOMIC DNA]</scope>
    <source>
        <strain evidence="3">SpSt-500</strain>
    </source>
</reference>